<keyword evidence="9" id="KW-1185">Reference proteome</keyword>
<dbReference type="STRING" id="1280947.HY30_07210"/>
<evidence type="ECO:0000313" key="9">
    <source>
        <dbReference type="Proteomes" id="UP000027190"/>
    </source>
</evidence>
<feature type="domain" description="Glycosyltransferase 2-like" evidence="7">
    <location>
        <begin position="23"/>
        <end position="189"/>
    </location>
</feature>
<dbReference type="Pfam" id="PF00535">
    <property type="entry name" value="Glycos_transf_2"/>
    <property type="match status" value="1"/>
</dbReference>
<keyword evidence="6" id="KW-0812">Transmembrane</keyword>
<feature type="transmembrane region" description="Helical" evidence="6">
    <location>
        <begin position="287"/>
        <end position="306"/>
    </location>
</feature>
<protein>
    <recommendedName>
        <fullName evidence="7">Glycosyltransferase 2-like domain-containing protein</fullName>
    </recommendedName>
</protein>
<dbReference type="CDD" id="cd02525">
    <property type="entry name" value="Succinoglycan_BP_ExoA"/>
    <property type="match status" value="1"/>
</dbReference>
<dbReference type="PATRIC" id="fig|1280947.3.peg.2865"/>
<dbReference type="GO" id="GO:0016757">
    <property type="term" value="F:glycosyltransferase activity"/>
    <property type="evidence" value="ECO:0007669"/>
    <property type="project" value="UniProtKB-KW"/>
</dbReference>
<evidence type="ECO:0000256" key="1">
    <source>
        <dbReference type="ARBA" id="ARBA00004236"/>
    </source>
</evidence>
<dbReference type="Proteomes" id="UP000027190">
    <property type="component" value="Unassembled WGS sequence"/>
</dbReference>
<dbReference type="RefSeq" id="WP_051615515.1">
    <property type="nucleotide sequence ID" value="NZ_AWFG01000052.1"/>
</dbReference>
<dbReference type="GO" id="GO:0005886">
    <property type="term" value="C:plasma membrane"/>
    <property type="evidence" value="ECO:0007669"/>
    <property type="project" value="UniProtKB-SubCell"/>
</dbReference>
<feature type="transmembrane region" description="Helical" evidence="6">
    <location>
        <begin position="313"/>
        <end position="331"/>
    </location>
</feature>
<comment type="caution">
    <text evidence="8">The sequence shown here is derived from an EMBL/GenBank/DDBJ whole genome shotgun (WGS) entry which is preliminary data.</text>
</comment>
<name>A0A062U6S7_9PROT</name>
<keyword evidence="4" id="KW-0808">Transferase</keyword>
<evidence type="ECO:0000256" key="6">
    <source>
        <dbReference type="SAM" id="Phobius"/>
    </source>
</evidence>
<dbReference type="AlphaFoldDB" id="A0A062U6S7"/>
<dbReference type="EMBL" id="AWFG01000052">
    <property type="protein sequence ID" value="KCZ56036.1"/>
    <property type="molecule type" value="Genomic_DNA"/>
</dbReference>
<dbReference type="InterPro" id="IPR029044">
    <property type="entry name" value="Nucleotide-diphossugar_trans"/>
</dbReference>
<organism evidence="8 9">
    <name type="scientific">Hyphomonas chukchiensis</name>
    <dbReference type="NCBI Taxonomy" id="1280947"/>
    <lineage>
        <taxon>Bacteria</taxon>
        <taxon>Pseudomonadati</taxon>
        <taxon>Pseudomonadota</taxon>
        <taxon>Alphaproteobacteria</taxon>
        <taxon>Hyphomonadales</taxon>
        <taxon>Hyphomonadaceae</taxon>
        <taxon>Hyphomonas</taxon>
    </lineage>
</organism>
<dbReference type="eggNOG" id="COG1215">
    <property type="taxonomic scope" value="Bacteria"/>
</dbReference>
<dbReference type="InterPro" id="IPR001173">
    <property type="entry name" value="Glyco_trans_2-like"/>
</dbReference>
<reference evidence="8 9" key="1">
    <citation type="journal article" date="2014" name="Antonie Van Leeuwenhoek">
        <title>Hyphomonas beringensis sp. nov. and Hyphomonas chukchiensis sp. nov., isolated from surface seawater of the Bering Sea and Chukchi Sea.</title>
        <authorList>
            <person name="Li C."/>
            <person name="Lai Q."/>
            <person name="Li G."/>
            <person name="Dong C."/>
            <person name="Wang J."/>
            <person name="Liao Y."/>
            <person name="Shao Z."/>
        </authorList>
    </citation>
    <scope>NUCLEOTIDE SEQUENCE [LARGE SCALE GENOMIC DNA]</scope>
    <source>
        <strain evidence="8 9">BH-BN04-4</strain>
    </source>
</reference>
<feature type="transmembrane region" description="Helical" evidence="6">
    <location>
        <begin position="263"/>
        <end position="281"/>
    </location>
</feature>
<evidence type="ECO:0000259" key="7">
    <source>
        <dbReference type="Pfam" id="PF00535"/>
    </source>
</evidence>
<dbReference type="PANTHER" id="PTHR43646:SF2">
    <property type="entry name" value="GLYCOSYLTRANSFERASE 2-LIKE DOMAIN-CONTAINING PROTEIN"/>
    <property type="match status" value="1"/>
</dbReference>
<keyword evidence="5 6" id="KW-0472">Membrane</keyword>
<evidence type="ECO:0000256" key="5">
    <source>
        <dbReference type="ARBA" id="ARBA00023136"/>
    </source>
</evidence>
<gene>
    <name evidence="8" type="ORF">HY30_07210</name>
</gene>
<evidence type="ECO:0000256" key="3">
    <source>
        <dbReference type="ARBA" id="ARBA00022676"/>
    </source>
</evidence>
<evidence type="ECO:0000256" key="4">
    <source>
        <dbReference type="ARBA" id="ARBA00022679"/>
    </source>
</evidence>
<sequence>MESRVIPLEKTDSRIDASQVLAVIPALNEARHIETCIRSLMTGDIWLRSVPLVVVDGGSTDGTADIVEGLTEEFPNLSILYNPERFQSAAVNRAVAECASADTRFLVRCDAHSIFPRDFILSVASALLRTNAASVVIPMDARGETCFEKANAWIVDTPLGSGGSAHRGGRQSGYVDHGHHAGFDLTVFRSLGGYDGSFSHNEDAEYDERVAQAGGRIYLDATIRKIYIPRATVGTLAKQYFNYGKGRARTILKHRQRPKIRQMLPVLALLGSLFGLLAAPFFPPALILPTGYLTILVAASAFVCIIKRSPCGLLAGLASGTMHMSWAAGFIKQSLMGAR</sequence>
<keyword evidence="3" id="KW-0328">Glycosyltransferase</keyword>
<proteinExistence type="predicted"/>
<dbReference type="SUPFAM" id="SSF53448">
    <property type="entry name" value="Nucleotide-diphospho-sugar transferases"/>
    <property type="match status" value="1"/>
</dbReference>
<keyword evidence="2" id="KW-1003">Cell membrane</keyword>
<dbReference type="PANTHER" id="PTHR43646">
    <property type="entry name" value="GLYCOSYLTRANSFERASE"/>
    <property type="match status" value="1"/>
</dbReference>
<accession>A0A062U6S7</accession>
<keyword evidence="6" id="KW-1133">Transmembrane helix</keyword>
<comment type="subcellular location">
    <subcellularLocation>
        <location evidence="1">Cell membrane</location>
    </subcellularLocation>
</comment>
<dbReference type="Gene3D" id="3.90.550.10">
    <property type="entry name" value="Spore Coat Polysaccharide Biosynthesis Protein SpsA, Chain A"/>
    <property type="match status" value="1"/>
</dbReference>
<evidence type="ECO:0000256" key="2">
    <source>
        <dbReference type="ARBA" id="ARBA00022475"/>
    </source>
</evidence>
<evidence type="ECO:0000313" key="8">
    <source>
        <dbReference type="EMBL" id="KCZ56036.1"/>
    </source>
</evidence>